<evidence type="ECO:0000256" key="11">
    <source>
        <dbReference type="ARBA" id="ARBA00023136"/>
    </source>
</evidence>
<evidence type="ECO:0000256" key="6">
    <source>
        <dbReference type="ARBA" id="ARBA00022692"/>
    </source>
</evidence>
<feature type="transmembrane region" description="Helical" evidence="13">
    <location>
        <begin position="21"/>
        <end position="40"/>
    </location>
</feature>
<evidence type="ECO:0000256" key="7">
    <source>
        <dbReference type="ARBA" id="ARBA00022723"/>
    </source>
</evidence>
<keyword evidence="7" id="KW-0479">Metal-binding</keyword>
<dbReference type="EMBL" id="JBFNXR010000021">
    <property type="protein sequence ID" value="MEW9854581.1"/>
    <property type="molecule type" value="Genomic_DNA"/>
</dbReference>
<evidence type="ECO:0000256" key="2">
    <source>
        <dbReference type="ARBA" id="ARBA00004651"/>
    </source>
</evidence>
<evidence type="ECO:0000256" key="10">
    <source>
        <dbReference type="ARBA" id="ARBA00023004"/>
    </source>
</evidence>
<keyword evidence="8" id="KW-0249">Electron transport</keyword>
<keyword evidence="9 13" id="KW-1133">Transmembrane helix</keyword>
<organism evidence="15 16">
    <name type="scientific">Novosphingobium rhizovicinum</name>
    <dbReference type="NCBI Taxonomy" id="3228928"/>
    <lineage>
        <taxon>Bacteria</taxon>
        <taxon>Pseudomonadati</taxon>
        <taxon>Pseudomonadota</taxon>
        <taxon>Alphaproteobacteria</taxon>
        <taxon>Sphingomonadales</taxon>
        <taxon>Sphingomonadaceae</taxon>
        <taxon>Novosphingobium</taxon>
    </lineage>
</organism>
<protein>
    <submittedName>
        <fullName evidence="15">Cytochrome b</fullName>
    </submittedName>
</protein>
<accession>A0ABV3R922</accession>
<feature type="transmembrane region" description="Helical" evidence="13">
    <location>
        <begin position="138"/>
        <end position="163"/>
    </location>
</feature>
<evidence type="ECO:0000313" key="16">
    <source>
        <dbReference type="Proteomes" id="UP001556118"/>
    </source>
</evidence>
<dbReference type="InterPro" id="IPR052168">
    <property type="entry name" value="Cytochrome_b561_oxidase"/>
</dbReference>
<reference evidence="15 16" key="1">
    <citation type="submission" date="2024-06" db="EMBL/GenBank/DDBJ databases">
        <title>Novosphingobium rhizovicinus M1R2S20.</title>
        <authorList>
            <person name="Sun J.-Q."/>
        </authorList>
    </citation>
    <scope>NUCLEOTIDE SEQUENCE [LARGE SCALE GENOMIC DNA]</scope>
    <source>
        <strain evidence="15 16">M1R2S20</strain>
    </source>
</reference>
<dbReference type="Proteomes" id="UP001556118">
    <property type="component" value="Unassembled WGS sequence"/>
</dbReference>
<dbReference type="PANTHER" id="PTHR30529">
    <property type="entry name" value="CYTOCHROME B561"/>
    <property type="match status" value="1"/>
</dbReference>
<keyword evidence="16" id="KW-1185">Reference proteome</keyword>
<dbReference type="InterPro" id="IPR011577">
    <property type="entry name" value="Cyt_b561_bac/Ni-Hgenase"/>
</dbReference>
<dbReference type="RefSeq" id="WP_367770692.1">
    <property type="nucleotide sequence ID" value="NZ_JBFNXR010000021.1"/>
</dbReference>
<evidence type="ECO:0000256" key="9">
    <source>
        <dbReference type="ARBA" id="ARBA00022989"/>
    </source>
</evidence>
<keyword evidence="4" id="KW-1003">Cell membrane</keyword>
<dbReference type="SUPFAM" id="SSF81342">
    <property type="entry name" value="Transmembrane di-heme cytochromes"/>
    <property type="match status" value="1"/>
</dbReference>
<dbReference type="Pfam" id="PF01292">
    <property type="entry name" value="Ni_hydr_CYTB"/>
    <property type="match status" value="1"/>
</dbReference>
<comment type="subcellular location">
    <subcellularLocation>
        <location evidence="2">Cell membrane</location>
        <topology evidence="2">Multi-pass membrane protein</topology>
    </subcellularLocation>
</comment>
<keyword evidence="10" id="KW-0408">Iron</keyword>
<proteinExistence type="inferred from homology"/>
<evidence type="ECO:0000256" key="8">
    <source>
        <dbReference type="ARBA" id="ARBA00022982"/>
    </source>
</evidence>
<evidence type="ECO:0000256" key="13">
    <source>
        <dbReference type="SAM" id="Phobius"/>
    </source>
</evidence>
<name>A0ABV3R922_9SPHN</name>
<gene>
    <name evidence="15" type="ORF">ABUH87_05235</name>
</gene>
<evidence type="ECO:0000256" key="3">
    <source>
        <dbReference type="ARBA" id="ARBA00022448"/>
    </source>
</evidence>
<comment type="similarity">
    <text evidence="12">Belongs to the cytochrome b561 family.</text>
</comment>
<comment type="caution">
    <text evidence="15">The sequence shown here is derived from an EMBL/GenBank/DDBJ whole genome shotgun (WGS) entry which is preliminary data.</text>
</comment>
<sequence length="191" mass="20841">MANALHDRHKRPSSYSSIAIALHWIIAVLIIANVIGALAAEGADRQTAGQIMSAHKSIGLTVLVLSLVRLGWRLAHGFPPLPASTPRWDAIVARTTHFAFYFFMIAVPLAGWTMVSAGPRPLEWFGLFGWPKLPVSEALAGFAHDAHVILAFSTVGLLVLHVAGALKHHLIDRDEVLSRMLPLVRRKTPTD</sequence>
<evidence type="ECO:0000256" key="12">
    <source>
        <dbReference type="ARBA" id="ARBA00037975"/>
    </source>
</evidence>
<evidence type="ECO:0000256" key="1">
    <source>
        <dbReference type="ARBA" id="ARBA00001970"/>
    </source>
</evidence>
<evidence type="ECO:0000256" key="4">
    <source>
        <dbReference type="ARBA" id="ARBA00022475"/>
    </source>
</evidence>
<keyword evidence="11 13" id="KW-0472">Membrane</keyword>
<feature type="transmembrane region" description="Helical" evidence="13">
    <location>
        <begin position="98"/>
        <end position="118"/>
    </location>
</feature>
<dbReference type="InterPro" id="IPR016174">
    <property type="entry name" value="Di-haem_cyt_TM"/>
</dbReference>
<evidence type="ECO:0000256" key="5">
    <source>
        <dbReference type="ARBA" id="ARBA00022617"/>
    </source>
</evidence>
<keyword evidence="5" id="KW-0349">Heme</keyword>
<dbReference type="PANTHER" id="PTHR30529:SF1">
    <property type="entry name" value="CYTOCHROME B561 HOMOLOG 2"/>
    <property type="match status" value="1"/>
</dbReference>
<keyword evidence="3" id="KW-0813">Transport</keyword>
<keyword evidence="6 13" id="KW-0812">Transmembrane</keyword>
<evidence type="ECO:0000259" key="14">
    <source>
        <dbReference type="Pfam" id="PF01292"/>
    </source>
</evidence>
<comment type="cofactor">
    <cofactor evidence="1">
        <name>heme b</name>
        <dbReference type="ChEBI" id="CHEBI:60344"/>
    </cofactor>
</comment>
<feature type="domain" description="Cytochrome b561 bacterial/Ni-hydrogenase" evidence="14">
    <location>
        <begin position="15"/>
        <end position="182"/>
    </location>
</feature>
<evidence type="ECO:0000313" key="15">
    <source>
        <dbReference type="EMBL" id="MEW9854581.1"/>
    </source>
</evidence>